<dbReference type="Pfam" id="PF23055">
    <property type="entry name" value="DUF7041"/>
    <property type="match status" value="1"/>
</dbReference>
<dbReference type="Proteomes" id="UP000595437">
    <property type="component" value="Chromosome 9"/>
</dbReference>
<feature type="domain" description="DUF7041" evidence="1">
    <location>
        <begin position="30"/>
        <end position="112"/>
    </location>
</feature>
<evidence type="ECO:0000259" key="1">
    <source>
        <dbReference type="Pfam" id="PF23055"/>
    </source>
</evidence>
<keyword evidence="3" id="KW-1185">Reference proteome</keyword>
<evidence type="ECO:0000313" key="2">
    <source>
        <dbReference type="EMBL" id="QQP40041.1"/>
    </source>
</evidence>
<reference evidence="3" key="1">
    <citation type="submission" date="2021-01" db="EMBL/GenBank/DDBJ databases">
        <title>Caligus Genome Assembly.</title>
        <authorList>
            <person name="Gallardo-Escarate C."/>
        </authorList>
    </citation>
    <scope>NUCLEOTIDE SEQUENCE [LARGE SCALE GENOMIC DNA]</scope>
</reference>
<protein>
    <recommendedName>
        <fullName evidence="1">DUF7041 domain-containing protein</fullName>
    </recommendedName>
</protein>
<sequence>MVTPTQRVFTIEESNGKTKEDDINHVTVKLPPFTSLRPTSYFTRIETQFEIARISNERTKFNYLLSSIPEVTLYKIPDYIISKCQSSPEPYTELKGRLLRMCVGSKQQLTTDLVGLINNKDNLSVSEMEAKAWDCLDAITKDGTDLKETLTKHMVLNCLPSHSRQHLTQGFEEVPYEQFIKFAKTEEKLAVSNNNNNFNVSVGGEENINASLLKKTKTP</sequence>
<gene>
    <name evidence="2" type="ORF">FKW44_013951</name>
</gene>
<dbReference type="PANTHER" id="PTHR33327:SF3">
    <property type="entry name" value="RNA-DIRECTED DNA POLYMERASE"/>
    <property type="match status" value="1"/>
</dbReference>
<dbReference type="EMBL" id="CP045898">
    <property type="protein sequence ID" value="QQP40041.1"/>
    <property type="molecule type" value="Genomic_DNA"/>
</dbReference>
<dbReference type="PANTHER" id="PTHR33327">
    <property type="entry name" value="ENDONUCLEASE"/>
    <property type="match status" value="1"/>
</dbReference>
<accession>A0A7T8GYX6</accession>
<dbReference type="OrthoDB" id="8122554at2759"/>
<name>A0A7T8GYX6_CALRO</name>
<organism evidence="2 3">
    <name type="scientific">Caligus rogercresseyi</name>
    <name type="common">Sea louse</name>
    <dbReference type="NCBI Taxonomy" id="217165"/>
    <lineage>
        <taxon>Eukaryota</taxon>
        <taxon>Metazoa</taxon>
        <taxon>Ecdysozoa</taxon>
        <taxon>Arthropoda</taxon>
        <taxon>Crustacea</taxon>
        <taxon>Multicrustacea</taxon>
        <taxon>Hexanauplia</taxon>
        <taxon>Copepoda</taxon>
        <taxon>Siphonostomatoida</taxon>
        <taxon>Caligidae</taxon>
        <taxon>Caligus</taxon>
    </lineage>
</organism>
<dbReference type="AlphaFoldDB" id="A0A7T8GYX6"/>
<evidence type="ECO:0000313" key="3">
    <source>
        <dbReference type="Proteomes" id="UP000595437"/>
    </source>
</evidence>
<feature type="non-terminal residue" evidence="2">
    <location>
        <position position="219"/>
    </location>
</feature>
<dbReference type="InterPro" id="IPR055469">
    <property type="entry name" value="DUF7041"/>
</dbReference>
<proteinExistence type="predicted"/>